<protein>
    <submittedName>
        <fullName evidence="1">Uncharacterized protein</fullName>
    </submittedName>
</protein>
<sequence length="42" mass="4801">MNRTCWGLFRAQMARAIAWAMVVLPDLAAPKISRCGFVCMWQ</sequence>
<proteinExistence type="predicted"/>
<dbReference type="Proteomes" id="UP000039021">
    <property type="component" value="Unassembled WGS sequence"/>
</dbReference>
<reference evidence="2" key="1">
    <citation type="submission" date="2015-03" db="EMBL/GenBank/DDBJ databases">
        <authorList>
            <consortium name="Pathogen Informatics"/>
        </authorList>
    </citation>
    <scope>NUCLEOTIDE SEQUENCE [LARGE SCALE GENOMIC DNA]</scope>
    <source>
        <strain evidence="2">N09902308</strain>
    </source>
</reference>
<evidence type="ECO:0000313" key="2">
    <source>
        <dbReference type="Proteomes" id="UP000039021"/>
    </source>
</evidence>
<dbReference type="EMBL" id="CSBK01003718">
    <property type="protein sequence ID" value="CPB17479.1"/>
    <property type="molecule type" value="Genomic_DNA"/>
</dbReference>
<organism evidence="1 2">
    <name type="scientific">Mycobacterium tuberculosis</name>
    <dbReference type="NCBI Taxonomy" id="1773"/>
    <lineage>
        <taxon>Bacteria</taxon>
        <taxon>Bacillati</taxon>
        <taxon>Actinomycetota</taxon>
        <taxon>Actinomycetes</taxon>
        <taxon>Mycobacteriales</taxon>
        <taxon>Mycobacteriaceae</taxon>
        <taxon>Mycobacterium</taxon>
        <taxon>Mycobacterium tuberculosis complex</taxon>
    </lineage>
</organism>
<evidence type="ECO:0000313" key="1">
    <source>
        <dbReference type="EMBL" id="CPB17479.1"/>
    </source>
</evidence>
<dbReference type="AlphaFoldDB" id="A0A916LGF7"/>
<accession>A0A916LGF7</accession>
<gene>
    <name evidence="1" type="ORF">ERS007739_05106</name>
</gene>
<comment type="caution">
    <text evidence="1">The sequence shown here is derived from an EMBL/GenBank/DDBJ whole genome shotgun (WGS) entry which is preliminary data.</text>
</comment>
<name>A0A916LGF7_MYCTX</name>